<proteinExistence type="predicted"/>
<evidence type="ECO:0000313" key="2">
    <source>
        <dbReference type="EMBL" id="KAF2637764.1"/>
    </source>
</evidence>
<dbReference type="EMBL" id="MU006792">
    <property type="protein sequence ID" value="KAF2637764.1"/>
    <property type="molecule type" value="Genomic_DNA"/>
</dbReference>
<evidence type="ECO:0000313" key="3">
    <source>
        <dbReference type="Proteomes" id="UP000799753"/>
    </source>
</evidence>
<feature type="signal peptide" evidence="1">
    <location>
        <begin position="1"/>
        <end position="23"/>
    </location>
</feature>
<evidence type="ECO:0000256" key="1">
    <source>
        <dbReference type="SAM" id="SignalP"/>
    </source>
</evidence>
<dbReference type="AlphaFoldDB" id="A0A6A6RUT8"/>
<keyword evidence="1" id="KW-0732">Signal</keyword>
<keyword evidence="3" id="KW-1185">Reference proteome</keyword>
<dbReference type="Proteomes" id="UP000799753">
    <property type="component" value="Unassembled WGS sequence"/>
</dbReference>
<dbReference type="OrthoDB" id="3799881at2759"/>
<gene>
    <name evidence="2" type="ORF">P280DRAFT_509489</name>
</gene>
<name>A0A6A6RUT8_9PLEO</name>
<protein>
    <submittedName>
        <fullName evidence="2">Uncharacterized protein</fullName>
    </submittedName>
</protein>
<reference evidence="2" key="1">
    <citation type="journal article" date="2020" name="Stud. Mycol.">
        <title>101 Dothideomycetes genomes: a test case for predicting lifestyles and emergence of pathogens.</title>
        <authorList>
            <person name="Haridas S."/>
            <person name="Albert R."/>
            <person name="Binder M."/>
            <person name="Bloem J."/>
            <person name="Labutti K."/>
            <person name="Salamov A."/>
            <person name="Andreopoulos B."/>
            <person name="Baker S."/>
            <person name="Barry K."/>
            <person name="Bills G."/>
            <person name="Bluhm B."/>
            <person name="Cannon C."/>
            <person name="Castanera R."/>
            <person name="Culley D."/>
            <person name="Daum C."/>
            <person name="Ezra D."/>
            <person name="Gonzalez J."/>
            <person name="Henrissat B."/>
            <person name="Kuo A."/>
            <person name="Liang C."/>
            <person name="Lipzen A."/>
            <person name="Lutzoni F."/>
            <person name="Magnuson J."/>
            <person name="Mondo S."/>
            <person name="Nolan M."/>
            <person name="Ohm R."/>
            <person name="Pangilinan J."/>
            <person name="Park H.-J."/>
            <person name="Ramirez L."/>
            <person name="Alfaro M."/>
            <person name="Sun H."/>
            <person name="Tritt A."/>
            <person name="Yoshinaga Y."/>
            <person name="Zwiers L.-H."/>
            <person name="Turgeon B."/>
            <person name="Goodwin S."/>
            <person name="Spatafora J."/>
            <person name="Crous P."/>
            <person name="Grigoriev I."/>
        </authorList>
    </citation>
    <scope>NUCLEOTIDE SEQUENCE</scope>
    <source>
        <strain evidence="2">CBS 473.64</strain>
    </source>
</reference>
<organism evidence="2 3">
    <name type="scientific">Massarina eburnea CBS 473.64</name>
    <dbReference type="NCBI Taxonomy" id="1395130"/>
    <lineage>
        <taxon>Eukaryota</taxon>
        <taxon>Fungi</taxon>
        <taxon>Dikarya</taxon>
        <taxon>Ascomycota</taxon>
        <taxon>Pezizomycotina</taxon>
        <taxon>Dothideomycetes</taxon>
        <taxon>Pleosporomycetidae</taxon>
        <taxon>Pleosporales</taxon>
        <taxon>Massarineae</taxon>
        <taxon>Massarinaceae</taxon>
        <taxon>Massarina</taxon>
    </lineage>
</organism>
<sequence length="154" mass="17522">MILNLFFRFLALWVVFHTSLASAARNRVNPKEKLEGRLPPQEVKLPSANIAAWTTAGRKYPSEVLMGVLRDQLDIDEPEKGPVYIFTQFMPGAIYEDIVNGGKHVLLITAQWGNGIEEFKADLHHLQLNDCTETEHDTIEFDFDEAYNAGKYKN</sequence>
<feature type="non-terminal residue" evidence="2">
    <location>
        <position position="154"/>
    </location>
</feature>
<accession>A0A6A6RUT8</accession>
<feature type="chain" id="PRO_5025428917" evidence="1">
    <location>
        <begin position="24"/>
        <end position="154"/>
    </location>
</feature>